<organism evidence="1 2">
    <name type="scientific">Serendipita vermifera MAFF 305830</name>
    <dbReference type="NCBI Taxonomy" id="933852"/>
    <lineage>
        <taxon>Eukaryota</taxon>
        <taxon>Fungi</taxon>
        <taxon>Dikarya</taxon>
        <taxon>Basidiomycota</taxon>
        <taxon>Agaricomycotina</taxon>
        <taxon>Agaricomycetes</taxon>
        <taxon>Sebacinales</taxon>
        <taxon>Serendipitaceae</taxon>
        <taxon>Serendipita</taxon>
    </lineage>
</organism>
<name>A0A0C3BMK0_SERVB</name>
<reference evidence="2" key="2">
    <citation type="submission" date="2015-01" db="EMBL/GenBank/DDBJ databases">
        <title>Evolutionary Origins and Diversification of the Mycorrhizal Mutualists.</title>
        <authorList>
            <consortium name="DOE Joint Genome Institute"/>
            <consortium name="Mycorrhizal Genomics Consortium"/>
            <person name="Kohler A."/>
            <person name="Kuo A."/>
            <person name="Nagy L.G."/>
            <person name="Floudas D."/>
            <person name="Copeland A."/>
            <person name="Barry K.W."/>
            <person name="Cichocki N."/>
            <person name="Veneault-Fourrey C."/>
            <person name="LaButti K."/>
            <person name="Lindquist E.A."/>
            <person name="Lipzen A."/>
            <person name="Lundell T."/>
            <person name="Morin E."/>
            <person name="Murat C."/>
            <person name="Riley R."/>
            <person name="Ohm R."/>
            <person name="Sun H."/>
            <person name="Tunlid A."/>
            <person name="Henrissat B."/>
            <person name="Grigoriev I.V."/>
            <person name="Hibbett D.S."/>
            <person name="Martin F."/>
        </authorList>
    </citation>
    <scope>NUCLEOTIDE SEQUENCE [LARGE SCALE GENOMIC DNA]</scope>
    <source>
        <strain evidence="2">MAFF 305830</strain>
    </source>
</reference>
<evidence type="ECO:0000313" key="2">
    <source>
        <dbReference type="Proteomes" id="UP000054097"/>
    </source>
</evidence>
<protein>
    <submittedName>
        <fullName evidence="1">Uncharacterized protein</fullName>
    </submittedName>
</protein>
<evidence type="ECO:0000313" key="1">
    <source>
        <dbReference type="EMBL" id="KIM33334.1"/>
    </source>
</evidence>
<reference evidence="1 2" key="1">
    <citation type="submission" date="2014-04" db="EMBL/GenBank/DDBJ databases">
        <authorList>
            <consortium name="DOE Joint Genome Institute"/>
            <person name="Kuo A."/>
            <person name="Zuccaro A."/>
            <person name="Kohler A."/>
            <person name="Nagy L.G."/>
            <person name="Floudas D."/>
            <person name="Copeland A."/>
            <person name="Barry K.W."/>
            <person name="Cichocki N."/>
            <person name="Veneault-Fourrey C."/>
            <person name="LaButti K."/>
            <person name="Lindquist E.A."/>
            <person name="Lipzen A."/>
            <person name="Lundell T."/>
            <person name="Morin E."/>
            <person name="Murat C."/>
            <person name="Sun H."/>
            <person name="Tunlid A."/>
            <person name="Henrissat B."/>
            <person name="Grigoriev I.V."/>
            <person name="Hibbett D.S."/>
            <person name="Martin F."/>
            <person name="Nordberg H.P."/>
            <person name="Cantor M.N."/>
            <person name="Hua S.X."/>
        </authorList>
    </citation>
    <scope>NUCLEOTIDE SEQUENCE [LARGE SCALE GENOMIC DNA]</scope>
    <source>
        <strain evidence="1 2">MAFF 305830</strain>
    </source>
</reference>
<gene>
    <name evidence="1" type="ORF">M408DRAFT_152991</name>
</gene>
<accession>A0A0C3BMK0</accession>
<proteinExistence type="predicted"/>
<sequence>MLDRSKYPLLPSLCLYPLQNGRMMLPATSSVKRTARDQSPTIISPVHSSRRFGLFFS</sequence>
<dbReference type="HOGENOM" id="CLU_2997921_0_0_1"/>
<keyword evidence="2" id="KW-1185">Reference proteome</keyword>
<dbReference type="EMBL" id="KN824278">
    <property type="protein sequence ID" value="KIM33334.1"/>
    <property type="molecule type" value="Genomic_DNA"/>
</dbReference>
<dbReference type="AlphaFoldDB" id="A0A0C3BMK0"/>
<dbReference type="Proteomes" id="UP000054097">
    <property type="component" value="Unassembled WGS sequence"/>
</dbReference>